<name>Q9RT12_DEIRA</name>
<dbReference type="STRING" id="243230.DR_1957"/>
<organism evidence="2 3">
    <name type="scientific">Deinococcus radiodurans (strain ATCC 13939 / DSM 20539 / JCM 16871 / CCUG 27074 / LMG 4051 / NBRC 15346 / NCIMB 9279 / VKM B-1422 / R1)</name>
    <dbReference type="NCBI Taxonomy" id="243230"/>
    <lineage>
        <taxon>Bacteria</taxon>
        <taxon>Thermotogati</taxon>
        <taxon>Deinococcota</taxon>
        <taxon>Deinococci</taxon>
        <taxon>Deinococcales</taxon>
        <taxon>Deinococcaceae</taxon>
        <taxon>Deinococcus</taxon>
    </lineage>
</organism>
<dbReference type="AlphaFoldDB" id="Q9RT12"/>
<dbReference type="InParanoid" id="Q9RT12"/>
<dbReference type="EnsemblBacteria" id="AAF11516">
    <property type="protein sequence ID" value="AAF11516"/>
    <property type="gene ID" value="DR_1957"/>
</dbReference>
<evidence type="ECO:0000256" key="1">
    <source>
        <dbReference type="SAM" id="MobiDB-lite"/>
    </source>
</evidence>
<protein>
    <recommendedName>
        <fullName evidence="4">YbjN domain-containing protein</fullName>
    </recommendedName>
</protein>
<dbReference type="PIR" id="D75332">
    <property type="entry name" value="D75332"/>
</dbReference>
<accession>Q9RT12</accession>
<dbReference type="OrthoDB" id="1072676at2"/>
<feature type="region of interest" description="Disordered" evidence="1">
    <location>
        <begin position="1"/>
        <end position="39"/>
    </location>
</feature>
<gene>
    <name evidence="2" type="ordered locus">DR_1957</name>
</gene>
<dbReference type="Proteomes" id="UP000002524">
    <property type="component" value="Chromosome 1"/>
</dbReference>
<evidence type="ECO:0000313" key="2">
    <source>
        <dbReference type="EMBL" id="AAF11516.1"/>
    </source>
</evidence>
<dbReference type="PaxDb" id="243230-DR_1957"/>
<dbReference type="PATRIC" id="fig|243230.17.peg.2177"/>
<keyword evidence="3" id="KW-1185">Reference proteome</keyword>
<dbReference type="KEGG" id="dra:DR_1957"/>
<evidence type="ECO:0000313" key="3">
    <source>
        <dbReference type="Proteomes" id="UP000002524"/>
    </source>
</evidence>
<sequence length="193" mass="21311">MGLSLAGPLEHLPENAPLTPAFGRPSPTRVEGRKAKHSQAALPCGMTAEATAPGPRARAYHEYLAAEGYRPQFDGDGDVEFKAEGFYLCCFANEDDPQYLYLAAPNVWALEDAGERTQALDIAMHLQMLYKGLKVVVLSDTVWMSYQGFLEDEAAFRGVLGRVIDLLLTGVRDFHRRMREETLPAEEHSGVQA</sequence>
<evidence type="ECO:0008006" key="4">
    <source>
        <dbReference type="Google" id="ProtNLM"/>
    </source>
</evidence>
<reference evidence="2 3" key="1">
    <citation type="journal article" date="1999" name="Science">
        <title>Genome sequence of the radioresistant bacterium Deinococcus radiodurans R1.</title>
        <authorList>
            <person name="White O."/>
            <person name="Eisen J.A."/>
            <person name="Heidelberg J.F."/>
            <person name="Hickey E.K."/>
            <person name="Peterson J.D."/>
            <person name="Dodson R.J."/>
            <person name="Haft D.H."/>
            <person name="Gwinn M.L."/>
            <person name="Nelson W.C."/>
            <person name="Richardson D.L."/>
            <person name="Moffat K.S."/>
            <person name="Qin H."/>
            <person name="Jiang L."/>
            <person name="Pamphile W."/>
            <person name="Crosby M."/>
            <person name="Shen M."/>
            <person name="Vamathevan J.J."/>
            <person name="Lam P."/>
            <person name="McDonald L."/>
            <person name="Utterback T."/>
            <person name="Zalewski C."/>
            <person name="Makarova K.S."/>
            <person name="Aravind L."/>
            <person name="Daly M.J."/>
            <person name="Minton K.W."/>
            <person name="Fleischmann R.D."/>
            <person name="Ketchum K.A."/>
            <person name="Nelson K.E."/>
            <person name="Salzberg S."/>
            <person name="Smith H.O."/>
            <person name="Venter J.C."/>
            <person name="Fraser C.M."/>
        </authorList>
    </citation>
    <scope>NUCLEOTIDE SEQUENCE [LARGE SCALE GENOMIC DNA]</scope>
    <source>
        <strain evidence="3">ATCC 13939 / DSM 20539 / JCM 16871 / LMG 4051 / NBRC 15346 / NCIMB 9279 / R1 / VKM B-1422</strain>
    </source>
</reference>
<proteinExistence type="predicted"/>
<dbReference type="EMBL" id="AE000513">
    <property type="protein sequence ID" value="AAF11516.1"/>
    <property type="molecule type" value="Genomic_DNA"/>
</dbReference>
<dbReference type="HOGENOM" id="CLU_1406724_0_0_0"/>